<gene>
    <name evidence="1" type="ORF">LR48_Vigan08g016900</name>
</gene>
<proteinExistence type="predicted"/>
<accession>A0A0L9V342</accession>
<dbReference type="AlphaFoldDB" id="A0A0L9V342"/>
<name>A0A0L9V342_PHAAN</name>
<evidence type="ECO:0000313" key="2">
    <source>
        <dbReference type="Proteomes" id="UP000053144"/>
    </source>
</evidence>
<sequence>MSSERSRPAHRSRFAVRIKINSAINCTNSLSAQSLEAEVHDVHDFELEDVEEDEDVDEAEDEDEDDYVECESISEESLVDVPIQWTLGLLKEM</sequence>
<evidence type="ECO:0000313" key="1">
    <source>
        <dbReference type="EMBL" id="KOM49342.1"/>
    </source>
</evidence>
<organism evidence="1 2">
    <name type="scientific">Phaseolus angularis</name>
    <name type="common">Azuki bean</name>
    <name type="synonym">Vigna angularis</name>
    <dbReference type="NCBI Taxonomy" id="3914"/>
    <lineage>
        <taxon>Eukaryota</taxon>
        <taxon>Viridiplantae</taxon>
        <taxon>Streptophyta</taxon>
        <taxon>Embryophyta</taxon>
        <taxon>Tracheophyta</taxon>
        <taxon>Spermatophyta</taxon>
        <taxon>Magnoliopsida</taxon>
        <taxon>eudicotyledons</taxon>
        <taxon>Gunneridae</taxon>
        <taxon>Pentapetalae</taxon>
        <taxon>rosids</taxon>
        <taxon>fabids</taxon>
        <taxon>Fabales</taxon>
        <taxon>Fabaceae</taxon>
        <taxon>Papilionoideae</taxon>
        <taxon>50 kb inversion clade</taxon>
        <taxon>NPAAA clade</taxon>
        <taxon>indigoferoid/millettioid clade</taxon>
        <taxon>Phaseoleae</taxon>
        <taxon>Vigna</taxon>
    </lineage>
</organism>
<dbReference type="Proteomes" id="UP000053144">
    <property type="component" value="Chromosome 8"/>
</dbReference>
<dbReference type="EMBL" id="CM003378">
    <property type="protein sequence ID" value="KOM49342.1"/>
    <property type="molecule type" value="Genomic_DNA"/>
</dbReference>
<dbReference type="Gramene" id="KOM49342">
    <property type="protein sequence ID" value="KOM49342"/>
    <property type="gene ID" value="LR48_Vigan08g016900"/>
</dbReference>
<protein>
    <submittedName>
        <fullName evidence="1">Uncharacterized protein</fullName>
    </submittedName>
</protein>
<reference evidence="2" key="1">
    <citation type="journal article" date="2015" name="Proc. Natl. Acad. Sci. U.S.A.">
        <title>Genome sequencing of adzuki bean (Vigna angularis) provides insight into high starch and low fat accumulation and domestication.</title>
        <authorList>
            <person name="Yang K."/>
            <person name="Tian Z."/>
            <person name="Chen C."/>
            <person name="Luo L."/>
            <person name="Zhao B."/>
            <person name="Wang Z."/>
            <person name="Yu L."/>
            <person name="Li Y."/>
            <person name="Sun Y."/>
            <person name="Li W."/>
            <person name="Chen Y."/>
            <person name="Li Y."/>
            <person name="Zhang Y."/>
            <person name="Ai D."/>
            <person name="Zhao J."/>
            <person name="Shang C."/>
            <person name="Ma Y."/>
            <person name="Wu B."/>
            <person name="Wang M."/>
            <person name="Gao L."/>
            <person name="Sun D."/>
            <person name="Zhang P."/>
            <person name="Guo F."/>
            <person name="Wang W."/>
            <person name="Li Y."/>
            <person name="Wang J."/>
            <person name="Varshney R.K."/>
            <person name="Wang J."/>
            <person name="Ling H.Q."/>
            <person name="Wan P."/>
        </authorList>
    </citation>
    <scope>NUCLEOTIDE SEQUENCE</scope>
    <source>
        <strain evidence="2">cv. Jingnong 6</strain>
    </source>
</reference>